<evidence type="ECO:0000313" key="3">
    <source>
        <dbReference type="EMBL" id="TBU21564.1"/>
    </source>
</evidence>
<evidence type="ECO:0000256" key="2">
    <source>
        <dbReference type="SAM" id="Phobius"/>
    </source>
</evidence>
<dbReference type="OrthoDB" id="2757163at2759"/>
<feature type="transmembrane region" description="Helical" evidence="2">
    <location>
        <begin position="94"/>
        <end position="117"/>
    </location>
</feature>
<organism evidence="3">
    <name type="scientific">Dichomitus squalens</name>
    <dbReference type="NCBI Taxonomy" id="114155"/>
    <lineage>
        <taxon>Eukaryota</taxon>
        <taxon>Fungi</taxon>
        <taxon>Dikarya</taxon>
        <taxon>Basidiomycota</taxon>
        <taxon>Agaricomycotina</taxon>
        <taxon>Agaricomycetes</taxon>
        <taxon>Polyporales</taxon>
        <taxon>Polyporaceae</taxon>
        <taxon>Dichomitus</taxon>
    </lineage>
</organism>
<feature type="compositionally biased region" description="Basic and acidic residues" evidence="1">
    <location>
        <begin position="211"/>
        <end position="221"/>
    </location>
</feature>
<keyword evidence="2" id="KW-1133">Transmembrane helix</keyword>
<gene>
    <name evidence="3" type="ORF">BD311DRAFT_771958</name>
</gene>
<sequence>MFFIIVVPGSLALGAVDLRLTCLLEQCPLDMITADTSMQGDMYGGTRYGVAVPVLCLSVNLFATVLVAYKAWISRRFIRKFMVSGGRTVQMERLFSILVESGLVYCTLWTFVVSWQIVVYKSLMSDDDYAPAFQARFGAFINGGLVPIIAIYPAVVIILVAQNRSHMVKAFDRGEVNTPQPSRCDGIRVPSATVLHIARRGDQVGDISEESSTHAADEWKTESGGIA</sequence>
<reference evidence="3" key="1">
    <citation type="submission" date="2019-01" db="EMBL/GenBank/DDBJ databases">
        <title>Draft genome sequences of three monokaryotic isolates of the white-rot basidiomycete fungus Dichomitus squalens.</title>
        <authorList>
            <consortium name="DOE Joint Genome Institute"/>
            <person name="Lopez S.C."/>
            <person name="Andreopoulos B."/>
            <person name="Pangilinan J."/>
            <person name="Lipzen A."/>
            <person name="Riley R."/>
            <person name="Ahrendt S."/>
            <person name="Ng V."/>
            <person name="Barry K."/>
            <person name="Daum C."/>
            <person name="Grigoriev I.V."/>
            <person name="Hilden K.S."/>
            <person name="Makela M.R."/>
            <person name="de Vries R.P."/>
        </authorList>
    </citation>
    <scope>NUCLEOTIDE SEQUENCE [LARGE SCALE GENOMIC DNA]</scope>
    <source>
        <strain evidence="3">OM18370.1</strain>
    </source>
</reference>
<dbReference type="EMBL" id="ML143596">
    <property type="protein sequence ID" value="TBU21564.1"/>
    <property type="molecule type" value="Genomic_DNA"/>
</dbReference>
<feature type="transmembrane region" description="Helical" evidence="2">
    <location>
        <begin position="137"/>
        <end position="161"/>
    </location>
</feature>
<feature type="region of interest" description="Disordered" evidence="1">
    <location>
        <begin position="205"/>
        <end position="227"/>
    </location>
</feature>
<accession>A0A4Q9M3W9</accession>
<keyword evidence="2" id="KW-0472">Membrane</keyword>
<protein>
    <submittedName>
        <fullName evidence="3">Uncharacterized protein</fullName>
    </submittedName>
</protein>
<name>A0A4Q9M3W9_9APHY</name>
<keyword evidence="2" id="KW-0812">Transmembrane</keyword>
<feature type="transmembrane region" description="Helical" evidence="2">
    <location>
        <begin position="48"/>
        <end position="73"/>
    </location>
</feature>
<proteinExistence type="predicted"/>
<dbReference type="Proteomes" id="UP000292957">
    <property type="component" value="Unassembled WGS sequence"/>
</dbReference>
<evidence type="ECO:0000256" key="1">
    <source>
        <dbReference type="SAM" id="MobiDB-lite"/>
    </source>
</evidence>
<dbReference type="AlphaFoldDB" id="A0A4Q9M3W9"/>